<keyword evidence="2" id="KW-1185">Reference proteome</keyword>
<evidence type="ECO:0000313" key="1">
    <source>
        <dbReference type="EMBL" id="TQR47206.1"/>
    </source>
</evidence>
<evidence type="ECO:0000313" key="2">
    <source>
        <dbReference type="Proteomes" id="UP000316208"/>
    </source>
</evidence>
<gene>
    <name evidence="1" type="ORF">C7Y44_06225</name>
</gene>
<evidence type="ECO:0008006" key="3">
    <source>
        <dbReference type="Google" id="ProtNLM"/>
    </source>
</evidence>
<dbReference type="EMBL" id="SADY01000001">
    <property type="protein sequence ID" value="TQR47206.1"/>
    <property type="molecule type" value="Genomic_DNA"/>
</dbReference>
<protein>
    <recommendedName>
        <fullName evidence="3">ParB/Sulfiredoxin domain-containing protein</fullName>
    </recommendedName>
</protein>
<comment type="caution">
    <text evidence="1">The sequence shown here is derived from an EMBL/GenBank/DDBJ whole genome shotgun (WGS) entry which is preliminary data.</text>
</comment>
<organism evidence="1 2">
    <name type="scientific">Paenibacillus popilliae</name>
    <name type="common">Bacillus popilliae</name>
    <dbReference type="NCBI Taxonomy" id="78057"/>
    <lineage>
        <taxon>Bacteria</taxon>
        <taxon>Bacillati</taxon>
        <taxon>Bacillota</taxon>
        <taxon>Bacilli</taxon>
        <taxon>Bacillales</taxon>
        <taxon>Paenibacillaceae</taxon>
        <taxon>Paenibacillus</taxon>
    </lineage>
</organism>
<sequence length="210" mass="25201">MNEIMNRISRDVRNELYSMGISLEEIDESHCSKSKEYNCNYFIFDTHISYTNYNVPINKVVGSLHPRYKGLSLLDTFINLERRRRIVLDYIDNKKYYTETLISDKSDTEYDRPEFIKINDEYFVDTGNHRVTICKLKNINLIKACVTEYIMNPHKEKLWNDFSERGFKLGFLKNRKLGKYRKGLSKSNALFQFQKLFYKLLEFKKRSYVD</sequence>
<dbReference type="Proteomes" id="UP000316208">
    <property type="component" value="Unassembled WGS sequence"/>
</dbReference>
<reference evidence="1 2" key="1">
    <citation type="submission" date="2018-03" db="EMBL/GenBank/DDBJ databases">
        <title>Aerobic endospore-forming bacteria genome sequencing and assembly.</title>
        <authorList>
            <person name="Cavalcante D.A."/>
            <person name="Driks A."/>
            <person name="Putonti C."/>
            <person name="De-Souza M.T."/>
        </authorList>
    </citation>
    <scope>NUCLEOTIDE SEQUENCE [LARGE SCALE GENOMIC DNA]</scope>
    <source>
        <strain evidence="1 2">SDF0028</strain>
    </source>
</reference>
<proteinExistence type="predicted"/>
<name>A0ABY3AXR7_PAEPP</name>
<accession>A0ABY3AXR7</accession>
<dbReference type="RefSeq" id="WP_142543257.1">
    <property type="nucleotide sequence ID" value="NZ_SADY01000001.1"/>
</dbReference>